<dbReference type="InterPro" id="IPR011059">
    <property type="entry name" value="Metal-dep_hydrolase_composite"/>
</dbReference>
<keyword evidence="11" id="KW-1185">Reference proteome</keyword>
<dbReference type="GO" id="GO:0008270">
    <property type="term" value="F:zinc ion binding"/>
    <property type="evidence" value="ECO:0007669"/>
    <property type="project" value="UniProtKB-UniRule"/>
</dbReference>
<sequence>MGVERTIYIGPFIHSKSLSELDICPNGAIAVDEYGKIRFVSRDIKDGQVSVDGGWEKAKVVKTPKNGFFFPGFIDTHIHASQYPNAGIFGKSTLLDWLNTYTFPLEGSFHDIQKASRIYNRVVARTLSHGTTTACYFATNHVPATNLLADICQTRGQRAFVGRVCMDRMSPDYYRDASVSDAITSTRQCIDHIQRIDPEASLIIPIITPRFAPSCTHDLLLHLGNLHKETHLPIQTHISENHSEIQLVADLFPNSKHYTDVYDATGLLTPRTILAHAVHLTPDERRLIKSRRAKISHCPASNTAITSGTAKVRTMLDEGLTVGLGTDVSGGHTPSILAECREALYVSRHVAMTEGDAAKLSPEEALYLATRGGAAVVGLEERIGGFEVGMEWDAQMVSLGAGVGDGGELEPGEGLVEVFGGESWEERVHKWVYTGDDRNTVAVWVRGRLVHSREGWND</sequence>
<dbReference type="UniPathway" id="UPA00603">
    <property type="reaction ID" value="UER00660"/>
</dbReference>
<dbReference type="InterPro" id="IPR006680">
    <property type="entry name" value="Amidohydro-rel"/>
</dbReference>
<dbReference type="Pfam" id="PF01979">
    <property type="entry name" value="Amidohydro_1"/>
    <property type="match status" value="1"/>
</dbReference>
<dbReference type="SUPFAM" id="SSF51556">
    <property type="entry name" value="Metallo-dependent hydrolases"/>
    <property type="match status" value="1"/>
</dbReference>
<evidence type="ECO:0000259" key="9">
    <source>
        <dbReference type="Pfam" id="PF01979"/>
    </source>
</evidence>
<evidence type="ECO:0000256" key="1">
    <source>
        <dbReference type="ARBA" id="ARBA00004984"/>
    </source>
</evidence>
<evidence type="ECO:0000256" key="6">
    <source>
        <dbReference type="ARBA" id="ARBA00051148"/>
    </source>
</evidence>
<comment type="catalytic activity">
    <reaction evidence="6 8">
        <text>guanine + H2O + H(+) = xanthine + NH4(+)</text>
        <dbReference type="Rhea" id="RHEA:14665"/>
        <dbReference type="ChEBI" id="CHEBI:15377"/>
        <dbReference type="ChEBI" id="CHEBI:15378"/>
        <dbReference type="ChEBI" id="CHEBI:16235"/>
        <dbReference type="ChEBI" id="CHEBI:17712"/>
        <dbReference type="ChEBI" id="CHEBI:28938"/>
        <dbReference type="EC" id="3.5.4.3"/>
    </reaction>
</comment>
<dbReference type="Gene3D" id="2.30.40.10">
    <property type="entry name" value="Urease, subunit C, domain 1"/>
    <property type="match status" value="1"/>
</dbReference>
<dbReference type="InterPro" id="IPR032466">
    <property type="entry name" value="Metal_Hydrolase"/>
</dbReference>
<dbReference type="PANTHER" id="PTHR11271:SF6">
    <property type="entry name" value="GUANINE DEAMINASE"/>
    <property type="match status" value="1"/>
</dbReference>
<dbReference type="InterPro" id="IPR014311">
    <property type="entry name" value="Guanine_deaminase"/>
</dbReference>
<dbReference type="GO" id="GO:0006147">
    <property type="term" value="P:guanine catabolic process"/>
    <property type="evidence" value="ECO:0007669"/>
    <property type="project" value="UniProtKB-UniRule"/>
</dbReference>
<dbReference type="AlphaFoldDB" id="A0A6G1LJT6"/>
<comment type="cofactor">
    <cofactor evidence="8">
        <name>Zn(2+)</name>
        <dbReference type="ChEBI" id="CHEBI:29105"/>
    </cofactor>
    <text evidence="8">Binds 1 zinc ion per subunit.</text>
</comment>
<dbReference type="EC" id="3.5.4.3" evidence="8"/>
<comment type="function">
    <text evidence="7 8">Catalyzes the hydrolytic deamination of guanine, producing xanthine and ammonia.</text>
</comment>
<comment type="pathway">
    <text evidence="1 8">Purine metabolism; guanine degradation; xanthine from guanine: step 1/1.</text>
</comment>
<dbReference type="Proteomes" id="UP000799436">
    <property type="component" value="Unassembled WGS sequence"/>
</dbReference>
<evidence type="ECO:0000256" key="2">
    <source>
        <dbReference type="ARBA" id="ARBA00006745"/>
    </source>
</evidence>
<keyword evidence="3 8" id="KW-0479">Metal-binding</keyword>
<keyword evidence="5 8" id="KW-0862">Zinc</keyword>
<dbReference type="FunFam" id="3.20.20.140:FF:000022">
    <property type="entry name" value="Guanine deaminase"/>
    <property type="match status" value="1"/>
</dbReference>
<evidence type="ECO:0000256" key="7">
    <source>
        <dbReference type="ARBA" id="ARBA00056079"/>
    </source>
</evidence>
<dbReference type="NCBIfam" id="TIGR02967">
    <property type="entry name" value="guan_deamin"/>
    <property type="match status" value="1"/>
</dbReference>
<name>A0A6G1LJT6_9PEZI</name>
<evidence type="ECO:0000313" key="10">
    <source>
        <dbReference type="EMBL" id="KAF2772839.1"/>
    </source>
</evidence>
<accession>A0A6G1LJT6</accession>
<dbReference type="InterPro" id="IPR051607">
    <property type="entry name" value="Metallo-dep_hydrolases"/>
</dbReference>
<protein>
    <recommendedName>
        <fullName evidence="8">Guanine deaminase</fullName>
        <shortName evidence="8">Guanase</shortName>
        <ecNumber evidence="8">3.5.4.3</ecNumber>
    </recommendedName>
    <alternativeName>
        <fullName evidence="8">Guanine aminohydrolase</fullName>
    </alternativeName>
</protein>
<dbReference type="Gene3D" id="3.20.20.140">
    <property type="entry name" value="Metal-dependent hydrolases"/>
    <property type="match status" value="1"/>
</dbReference>
<dbReference type="GO" id="GO:0008892">
    <property type="term" value="F:guanine deaminase activity"/>
    <property type="evidence" value="ECO:0007669"/>
    <property type="project" value="UniProtKB-UniRule"/>
</dbReference>
<proteinExistence type="inferred from homology"/>
<gene>
    <name evidence="10" type="ORF">EJ03DRAFT_266305</name>
</gene>
<organism evidence="10 11">
    <name type="scientific">Teratosphaeria nubilosa</name>
    <dbReference type="NCBI Taxonomy" id="161662"/>
    <lineage>
        <taxon>Eukaryota</taxon>
        <taxon>Fungi</taxon>
        <taxon>Dikarya</taxon>
        <taxon>Ascomycota</taxon>
        <taxon>Pezizomycotina</taxon>
        <taxon>Dothideomycetes</taxon>
        <taxon>Dothideomycetidae</taxon>
        <taxon>Mycosphaerellales</taxon>
        <taxon>Teratosphaeriaceae</taxon>
        <taxon>Teratosphaeria</taxon>
    </lineage>
</organism>
<keyword evidence="4 8" id="KW-0378">Hydrolase</keyword>
<evidence type="ECO:0000256" key="3">
    <source>
        <dbReference type="ARBA" id="ARBA00022723"/>
    </source>
</evidence>
<feature type="domain" description="Amidohydrolase-related" evidence="9">
    <location>
        <begin position="70"/>
        <end position="450"/>
    </location>
</feature>
<evidence type="ECO:0000256" key="5">
    <source>
        <dbReference type="ARBA" id="ARBA00022833"/>
    </source>
</evidence>
<dbReference type="EMBL" id="ML995813">
    <property type="protein sequence ID" value="KAF2772839.1"/>
    <property type="molecule type" value="Genomic_DNA"/>
</dbReference>
<dbReference type="GO" id="GO:0005829">
    <property type="term" value="C:cytosol"/>
    <property type="evidence" value="ECO:0007669"/>
    <property type="project" value="TreeGrafter"/>
</dbReference>
<evidence type="ECO:0000256" key="4">
    <source>
        <dbReference type="ARBA" id="ARBA00022801"/>
    </source>
</evidence>
<dbReference type="PANTHER" id="PTHR11271">
    <property type="entry name" value="GUANINE DEAMINASE"/>
    <property type="match status" value="1"/>
</dbReference>
<reference evidence="10" key="1">
    <citation type="journal article" date="2020" name="Stud. Mycol.">
        <title>101 Dothideomycetes genomes: a test case for predicting lifestyles and emergence of pathogens.</title>
        <authorList>
            <person name="Haridas S."/>
            <person name="Albert R."/>
            <person name="Binder M."/>
            <person name="Bloem J."/>
            <person name="Labutti K."/>
            <person name="Salamov A."/>
            <person name="Andreopoulos B."/>
            <person name="Baker S."/>
            <person name="Barry K."/>
            <person name="Bills G."/>
            <person name="Bluhm B."/>
            <person name="Cannon C."/>
            <person name="Castanera R."/>
            <person name="Culley D."/>
            <person name="Daum C."/>
            <person name="Ezra D."/>
            <person name="Gonzalez J."/>
            <person name="Henrissat B."/>
            <person name="Kuo A."/>
            <person name="Liang C."/>
            <person name="Lipzen A."/>
            <person name="Lutzoni F."/>
            <person name="Magnuson J."/>
            <person name="Mondo S."/>
            <person name="Nolan M."/>
            <person name="Ohm R."/>
            <person name="Pangilinan J."/>
            <person name="Park H.-J."/>
            <person name="Ramirez L."/>
            <person name="Alfaro M."/>
            <person name="Sun H."/>
            <person name="Tritt A."/>
            <person name="Yoshinaga Y."/>
            <person name="Zwiers L.-H."/>
            <person name="Turgeon B."/>
            <person name="Goodwin S."/>
            <person name="Spatafora J."/>
            <person name="Crous P."/>
            <person name="Grigoriev I."/>
        </authorList>
    </citation>
    <scope>NUCLEOTIDE SEQUENCE</scope>
    <source>
        <strain evidence="10">CBS 116005</strain>
    </source>
</reference>
<dbReference type="OrthoDB" id="194468at2759"/>
<evidence type="ECO:0000256" key="8">
    <source>
        <dbReference type="RuleBase" id="RU366009"/>
    </source>
</evidence>
<comment type="similarity">
    <text evidence="2 8">Belongs to the metallo-dependent hydrolases superfamily. ATZ/TRZ family.</text>
</comment>
<evidence type="ECO:0000313" key="11">
    <source>
        <dbReference type="Proteomes" id="UP000799436"/>
    </source>
</evidence>